<sequence>MAKTQHKLEETARTTRANLKYLLDSPKINRRFVSSGVEVNTGSYGPYETAIRDGRDIKDHFTFDRHGFRLLDAPSSVVDFENKAEVEAKYQNEVRDYVQRAFGADFVVTLNWMVRTSGEIPKPKESEEPYRHYGGVQPPAGEVHVDTEPSRQLAAAQHLYQKERPDGPGFKRFIISSFWRAYSPPPQNCPLAVCDAQSVKDDEGVPNVLWVVDKIPEGDDMFADMDDEKQLAAAVFKHSPDHRWWYFSKMTRDEALLFKFHDSERSVGWRTLHTAFWDDSFPDATVRESIECRSIAFFE</sequence>
<proteinExistence type="inferred from homology"/>
<evidence type="ECO:0000256" key="1">
    <source>
        <dbReference type="ARBA" id="ARBA00023604"/>
    </source>
</evidence>
<accession>A0A0G2HYH5</accession>
<evidence type="ECO:0000313" key="3">
    <source>
        <dbReference type="Proteomes" id="UP000034680"/>
    </source>
</evidence>
<comment type="caution">
    <text evidence="2">The sequence shown here is derived from an EMBL/GenBank/DDBJ whole genome shotgun (WGS) entry which is preliminary data.</text>
</comment>
<reference evidence="2 3" key="1">
    <citation type="submission" date="2015-05" db="EMBL/GenBank/DDBJ databases">
        <title>Distinctive expansion of gene families associated with plant cell wall degradation and secondary metabolism in the genomes of grapevine trunk pathogens.</title>
        <authorList>
            <person name="Lawrence D.P."/>
            <person name="Travadon R."/>
            <person name="Rolshausen P.E."/>
            <person name="Baumgartner K."/>
        </authorList>
    </citation>
    <scope>NUCLEOTIDE SEQUENCE [LARGE SCALE GENOMIC DNA]</scope>
    <source>
        <strain evidence="2">DA912</strain>
    </source>
</reference>
<dbReference type="EMBL" id="LCUC01000268">
    <property type="protein sequence ID" value="KKY32970.1"/>
    <property type="molecule type" value="Genomic_DNA"/>
</dbReference>
<dbReference type="GO" id="GO:0016491">
    <property type="term" value="F:oxidoreductase activity"/>
    <property type="evidence" value="ECO:0007669"/>
    <property type="project" value="InterPro"/>
</dbReference>
<gene>
    <name evidence="2" type="ORF">UCDDA912_g07090</name>
</gene>
<name>A0A0G2HYH5_9PEZI</name>
<dbReference type="Proteomes" id="UP000034680">
    <property type="component" value="Unassembled WGS sequence"/>
</dbReference>
<comment type="similarity">
    <text evidence="1">Belongs to the asaB hydroxylase/desaturase family.</text>
</comment>
<dbReference type="NCBIfam" id="NF041278">
    <property type="entry name" value="CmcJ_NvfI_EfuI"/>
    <property type="match status" value="1"/>
</dbReference>
<keyword evidence="3" id="KW-1185">Reference proteome</keyword>
<protein>
    <submittedName>
        <fullName evidence="2">Putative ga4 desaturase family protein</fullName>
    </submittedName>
</protein>
<dbReference type="AlphaFoldDB" id="A0A0G2HYH5"/>
<dbReference type="PANTHER" id="PTHR34598">
    <property type="entry name" value="BLL6449 PROTEIN"/>
    <property type="match status" value="1"/>
</dbReference>
<reference evidence="2 3" key="2">
    <citation type="submission" date="2015-05" db="EMBL/GenBank/DDBJ databases">
        <authorList>
            <person name="Morales-Cruz A."/>
            <person name="Amrine K.C."/>
            <person name="Cantu D."/>
        </authorList>
    </citation>
    <scope>NUCLEOTIDE SEQUENCE [LARGE SCALE GENOMIC DNA]</scope>
    <source>
        <strain evidence="2">DA912</strain>
    </source>
</reference>
<dbReference type="OrthoDB" id="412788at2759"/>
<dbReference type="PANTHER" id="PTHR34598:SF3">
    <property type="entry name" value="OXIDOREDUCTASE AN1597"/>
    <property type="match status" value="1"/>
</dbReference>
<dbReference type="InterPro" id="IPR044053">
    <property type="entry name" value="AsaB-like"/>
</dbReference>
<evidence type="ECO:0000313" key="2">
    <source>
        <dbReference type="EMBL" id="KKY32970.1"/>
    </source>
</evidence>
<organism evidence="2 3">
    <name type="scientific">Diaporthe ampelina</name>
    <dbReference type="NCBI Taxonomy" id="1214573"/>
    <lineage>
        <taxon>Eukaryota</taxon>
        <taxon>Fungi</taxon>
        <taxon>Dikarya</taxon>
        <taxon>Ascomycota</taxon>
        <taxon>Pezizomycotina</taxon>
        <taxon>Sordariomycetes</taxon>
        <taxon>Sordariomycetidae</taxon>
        <taxon>Diaporthales</taxon>
        <taxon>Diaporthaceae</taxon>
        <taxon>Diaporthe</taxon>
    </lineage>
</organism>